<evidence type="ECO:0000313" key="6">
    <source>
        <dbReference type="EMBL" id="OGD08909.1"/>
    </source>
</evidence>
<proteinExistence type="predicted"/>
<evidence type="ECO:0000313" key="7">
    <source>
        <dbReference type="Proteomes" id="UP000176424"/>
    </source>
</evidence>
<accession>A0A1F4ZQZ5</accession>
<evidence type="ECO:0000256" key="2">
    <source>
        <dbReference type="ARBA" id="ARBA00022692"/>
    </source>
</evidence>
<feature type="transmembrane region" description="Helical" evidence="5">
    <location>
        <begin position="96"/>
        <end position="115"/>
    </location>
</feature>
<dbReference type="AlphaFoldDB" id="A0A1F4ZQZ5"/>
<comment type="subcellular location">
    <subcellularLocation>
        <location evidence="1">Membrane</location>
        <topology evidence="1">Multi-pass membrane protein</topology>
    </subcellularLocation>
</comment>
<evidence type="ECO:0000256" key="1">
    <source>
        <dbReference type="ARBA" id="ARBA00004141"/>
    </source>
</evidence>
<dbReference type="Gene3D" id="1.10.357.140">
    <property type="entry name" value="UbiA prenyltransferase"/>
    <property type="match status" value="1"/>
</dbReference>
<dbReference type="InterPro" id="IPR000537">
    <property type="entry name" value="UbiA_prenyltransferase"/>
</dbReference>
<protein>
    <recommendedName>
        <fullName evidence="8">Phosphoribose diphosphate--decaprenyl-phosphate phosphoribosyltransferase</fullName>
    </recommendedName>
</protein>
<feature type="transmembrane region" description="Helical" evidence="5">
    <location>
        <begin position="278"/>
        <end position="298"/>
    </location>
</feature>
<evidence type="ECO:0008006" key="8">
    <source>
        <dbReference type="Google" id="ProtNLM"/>
    </source>
</evidence>
<dbReference type="CDD" id="cd13963">
    <property type="entry name" value="PT_UbiA_2"/>
    <property type="match status" value="1"/>
</dbReference>
<feature type="transmembrane region" description="Helical" evidence="5">
    <location>
        <begin position="122"/>
        <end position="142"/>
    </location>
</feature>
<feature type="transmembrane region" description="Helical" evidence="5">
    <location>
        <begin position="148"/>
        <end position="164"/>
    </location>
</feature>
<feature type="transmembrane region" description="Helical" evidence="5">
    <location>
        <begin position="237"/>
        <end position="257"/>
    </location>
</feature>
<comment type="caution">
    <text evidence="6">The sequence shown here is derived from an EMBL/GenBank/DDBJ whole genome shotgun (WGS) entry which is preliminary data.</text>
</comment>
<evidence type="ECO:0000256" key="4">
    <source>
        <dbReference type="ARBA" id="ARBA00023136"/>
    </source>
</evidence>
<reference evidence="6 7" key="1">
    <citation type="journal article" date="2016" name="Nat. Commun.">
        <title>Thousands of microbial genomes shed light on interconnected biogeochemical processes in an aquifer system.</title>
        <authorList>
            <person name="Anantharaman K."/>
            <person name="Brown C.T."/>
            <person name="Hug L.A."/>
            <person name="Sharon I."/>
            <person name="Castelle C.J."/>
            <person name="Probst A.J."/>
            <person name="Thomas B.C."/>
            <person name="Singh A."/>
            <person name="Wilkins M.J."/>
            <person name="Karaoz U."/>
            <person name="Brodie E.L."/>
            <person name="Williams K.H."/>
            <person name="Hubbard S.S."/>
            <person name="Banfield J.F."/>
        </authorList>
    </citation>
    <scope>NUCLEOTIDE SEQUENCE [LARGE SCALE GENOMIC DNA]</scope>
</reference>
<dbReference type="GO" id="GO:0016765">
    <property type="term" value="F:transferase activity, transferring alkyl or aryl (other than methyl) groups"/>
    <property type="evidence" value="ECO:0007669"/>
    <property type="project" value="InterPro"/>
</dbReference>
<dbReference type="InterPro" id="IPR044878">
    <property type="entry name" value="UbiA_sf"/>
</dbReference>
<sequence>MKNFTLFAALIFTGHLYTAPVWIKDLGIIAQATVAFTLVAIAIYFLNDIKDIKADQAHPFKKKRPIAAGKISIPLAWSVFGIATVWGLFWSYSLSPLFFAATAGYWVLQIMYSLWLKNIEVVDVFVIALGFFIRVFAGALVINAHLSIWFLLCVISTSLFLAVGKRRAELAILTEQAAAIQHRKVMGKYSADILDSYLSMFATAAFLSWALFTFNFYDQTELTNPQPSLVLVSRTLTINKWLMTTIPVVIFGIMRYLRIIYDGSRAESPERVILSDKPLLGSVLTWILIVVGVLYWSWF</sequence>
<evidence type="ECO:0000256" key="5">
    <source>
        <dbReference type="SAM" id="Phobius"/>
    </source>
</evidence>
<organism evidence="6 7">
    <name type="scientific">Candidatus Amesbacteria bacterium RIFOXYB1_FULL_44_23</name>
    <dbReference type="NCBI Taxonomy" id="1797263"/>
    <lineage>
        <taxon>Bacteria</taxon>
        <taxon>Candidatus Amesiibacteriota</taxon>
    </lineage>
</organism>
<evidence type="ECO:0000256" key="3">
    <source>
        <dbReference type="ARBA" id="ARBA00022989"/>
    </source>
</evidence>
<keyword evidence="3 5" id="KW-1133">Transmembrane helix</keyword>
<dbReference type="Pfam" id="PF01040">
    <property type="entry name" value="UbiA"/>
    <property type="match status" value="1"/>
</dbReference>
<feature type="transmembrane region" description="Helical" evidence="5">
    <location>
        <begin position="28"/>
        <end position="46"/>
    </location>
</feature>
<dbReference type="STRING" id="1797263.A2397_01445"/>
<gene>
    <name evidence="6" type="ORF">A2397_01445</name>
</gene>
<name>A0A1F4ZQZ5_9BACT</name>
<dbReference type="EMBL" id="MEXR01000045">
    <property type="protein sequence ID" value="OGD08909.1"/>
    <property type="molecule type" value="Genomic_DNA"/>
</dbReference>
<dbReference type="GO" id="GO:0016020">
    <property type="term" value="C:membrane"/>
    <property type="evidence" value="ECO:0007669"/>
    <property type="project" value="UniProtKB-SubCell"/>
</dbReference>
<keyword evidence="4 5" id="KW-0472">Membrane</keyword>
<feature type="transmembrane region" description="Helical" evidence="5">
    <location>
        <begin position="193"/>
        <end position="217"/>
    </location>
</feature>
<dbReference type="Proteomes" id="UP000176424">
    <property type="component" value="Unassembled WGS sequence"/>
</dbReference>
<feature type="transmembrane region" description="Helical" evidence="5">
    <location>
        <begin position="67"/>
        <end position="90"/>
    </location>
</feature>
<keyword evidence="2 5" id="KW-0812">Transmembrane</keyword>